<dbReference type="AlphaFoldDB" id="A0AA39Z432"/>
<dbReference type="Proteomes" id="UP001175001">
    <property type="component" value="Unassembled WGS sequence"/>
</dbReference>
<evidence type="ECO:0000256" key="1">
    <source>
        <dbReference type="ARBA" id="ARBA00004141"/>
    </source>
</evidence>
<dbReference type="InterPro" id="IPR007568">
    <property type="entry name" value="RTA1"/>
</dbReference>
<proteinExistence type="predicted"/>
<dbReference type="GO" id="GO:0005886">
    <property type="term" value="C:plasma membrane"/>
    <property type="evidence" value="ECO:0007669"/>
    <property type="project" value="TreeGrafter"/>
</dbReference>
<evidence type="ECO:0000313" key="6">
    <source>
        <dbReference type="EMBL" id="KAK0663778.1"/>
    </source>
</evidence>
<evidence type="ECO:0000313" key="7">
    <source>
        <dbReference type="Proteomes" id="UP001175001"/>
    </source>
</evidence>
<dbReference type="PANTHER" id="PTHR31465">
    <property type="entry name" value="PROTEIN RTA1-RELATED"/>
    <property type="match status" value="1"/>
</dbReference>
<feature type="transmembrane region" description="Helical" evidence="5">
    <location>
        <begin position="21"/>
        <end position="40"/>
    </location>
</feature>
<feature type="transmembrane region" description="Helical" evidence="5">
    <location>
        <begin position="252"/>
        <end position="272"/>
    </location>
</feature>
<dbReference type="GO" id="GO:0000324">
    <property type="term" value="C:fungal-type vacuole"/>
    <property type="evidence" value="ECO:0007669"/>
    <property type="project" value="TreeGrafter"/>
</dbReference>
<comment type="subcellular location">
    <subcellularLocation>
        <location evidence="1">Membrane</location>
        <topology evidence="1">Multi-pass membrane protein</topology>
    </subcellularLocation>
</comment>
<sequence length="335" mass="36954">MDCTQETCPVSASIYGYRPNIPANAFFVALFGTAFVVQLIQGIRYRTWTYTLAMMCGCFTESIGHAGRIMLHDDPFGEAGFNLQICTLTLAPAFLAAAVYLMLKHLVLATSPSLSRFPARYYTYIFITCDLISLVLQAAGGGTAATADGSMSQLNVGDHMMMAGLAFQVFTLLVFGALSLEFAFRVWRARDDDVPSVLREEEEETRELRASLRFRAFVVGLAAAFVAILARCVYRIVEMAGGWRNLVMQDEVAFVVLDSTLIALAVVILTVMHPGYCFNYRAVNRDELLLEKQRRMSKRAGKRSEKDQQVDPGKIVVIVAGSSDDNSEAELGRAC</sequence>
<feature type="transmembrane region" description="Helical" evidence="5">
    <location>
        <begin position="79"/>
        <end position="101"/>
    </location>
</feature>
<accession>A0AA39Z432</accession>
<keyword evidence="2 5" id="KW-0812">Transmembrane</keyword>
<dbReference type="Pfam" id="PF04479">
    <property type="entry name" value="RTA1"/>
    <property type="match status" value="1"/>
</dbReference>
<keyword evidence="7" id="KW-1185">Reference proteome</keyword>
<evidence type="ECO:0000256" key="4">
    <source>
        <dbReference type="ARBA" id="ARBA00023136"/>
    </source>
</evidence>
<evidence type="ECO:0000256" key="2">
    <source>
        <dbReference type="ARBA" id="ARBA00022692"/>
    </source>
</evidence>
<evidence type="ECO:0000256" key="5">
    <source>
        <dbReference type="SAM" id="Phobius"/>
    </source>
</evidence>
<dbReference type="EMBL" id="JAUJDW010000003">
    <property type="protein sequence ID" value="KAK0663778.1"/>
    <property type="molecule type" value="Genomic_DNA"/>
</dbReference>
<keyword evidence="3 5" id="KW-1133">Transmembrane helix</keyword>
<comment type="caution">
    <text evidence="6">The sequence shown here is derived from an EMBL/GenBank/DDBJ whole genome shotgun (WGS) entry which is preliminary data.</text>
</comment>
<organism evidence="6 7">
    <name type="scientific">Lasiodiplodia hormozganensis</name>
    <dbReference type="NCBI Taxonomy" id="869390"/>
    <lineage>
        <taxon>Eukaryota</taxon>
        <taxon>Fungi</taxon>
        <taxon>Dikarya</taxon>
        <taxon>Ascomycota</taxon>
        <taxon>Pezizomycotina</taxon>
        <taxon>Dothideomycetes</taxon>
        <taxon>Dothideomycetes incertae sedis</taxon>
        <taxon>Botryosphaeriales</taxon>
        <taxon>Botryosphaeriaceae</taxon>
        <taxon>Lasiodiplodia</taxon>
    </lineage>
</organism>
<evidence type="ECO:0000256" key="3">
    <source>
        <dbReference type="ARBA" id="ARBA00022989"/>
    </source>
</evidence>
<gene>
    <name evidence="6" type="ORF">DIS24_g1195</name>
</gene>
<protein>
    <recommendedName>
        <fullName evidence="8">Sphingoid long-chain base transporter RSB1</fullName>
    </recommendedName>
</protein>
<feature type="transmembrane region" description="Helical" evidence="5">
    <location>
        <begin position="160"/>
        <end position="180"/>
    </location>
</feature>
<feature type="transmembrane region" description="Helical" evidence="5">
    <location>
        <begin position="121"/>
        <end position="140"/>
    </location>
</feature>
<name>A0AA39Z432_9PEZI</name>
<reference evidence="6" key="1">
    <citation type="submission" date="2023-06" db="EMBL/GenBank/DDBJ databases">
        <title>Multi-omics analyses reveal the molecular pathogenesis toolkit of Lasiodiplodia hormozganensis, a cross-kingdom pathogen.</title>
        <authorList>
            <person name="Felix C."/>
            <person name="Meneses R."/>
            <person name="Goncalves M.F.M."/>
            <person name="Tilleman L."/>
            <person name="Duarte A.S."/>
            <person name="Jorrin-Novo J.V."/>
            <person name="Van De Peer Y."/>
            <person name="Deforce D."/>
            <person name="Van Nieuwerburgh F."/>
            <person name="Esteves A.C."/>
            <person name="Alves A."/>
        </authorList>
    </citation>
    <scope>NUCLEOTIDE SEQUENCE</scope>
    <source>
        <strain evidence="6">CBS 339.90</strain>
    </source>
</reference>
<keyword evidence="4 5" id="KW-0472">Membrane</keyword>
<feature type="transmembrane region" description="Helical" evidence="5">
    <location>
        <begin position="216"/>
        <end position="237"/>
    </location>
</feature>
<evidence type="ECO:0008006" key="8">
    <source>
        <dbReference type="Google" id="ProtNLM"/>
    </source>
</evidence>
<dbReference type="PANTHER" id="PTHR31465:SF8">
    <property type="entry name" value="DOMAIN PROTEIN, PUTATIVE (AFU_ORTHOLOGUE AFUA_6G14140)-RELATED"/>
    <property type="match status" value="1"/>
</dbReference>